<evidence type="ECO:0000259" key="1">
    <source>
        <dbReference type="Pfam" id="PF14355"/>
    </source>
</evidence>
<evidence type="ECO:0000313" key="2">
    <source>
        <dbReference type="EMBL" id="CAD0337341.1"/>
    </source>
</evidence>
<dbReference type="EMBL" id="LR824643">
    <property type="protein sequence ID" value="CAD0337341.1"/>
    <property type="molecule type" value="Genomic_DNA"/>
</dbReference>
<dbReference type="EMBL" id="LR861807">
    <property type="protein sequence ID" value="CAD1795289.1"/>
    <property type="molecule type" value="Genomic_DNA"/>
</dbReference>
<sequence>MSLDWCPGIREACLYWREAPMLQQTFEALERTLDQDNDACIDCAKSIVEVFCRIIVGELDSPTLPVRPKATAPDFGEWVGAAVRVLKLGENQNSKFLKLVSQHHKLTSALGDLRNESGPVSHGRDGFLAKLSIHHRRSAVLSADALVMFLHQAYLEAQRDPVNSREPWERFEEFNQLIDAYVGLELIMDNDGNPEFRVLLPGNDSFPLNVSVSRLLYQLDRAAYIEALNAARDAPALVAEQDVEGGER</sequence>
<protein>
    <submittedName>
        <fullName evidence="2">Abortive infection family protein</fullName>
    </submittedName>
</protein>
<proteinExistence type="predicted"/>
<dbReference type="Proteomes" id="UP000514411">
    <property type="component" value="Chromosome"/>
</dbReference>
<evidence type="ECO:0000313" key="4">
    <source>
        <dbReference type="Proteomes" id="UP000514411"/>
    </source>
</evidence>
<dbReference type="InterPro" id="IPR026001">
    <property type="entry name" value="Abi-like_C"/>
</dbReference>
<dbReference type="OrthoDB" id="6689311at2"/>
<feature type="domain" description="Abortive infection protein-like C-terminal" evidence="1">
    <location>
        <begin position="77"/>
        <end position="151"/>
    </location>
</feature>
<gene>
    <name evidence="3" type="ORF">XSP_003211</name>
    <name evidence="2" type="ORF">XSP_003239</name>
</gene>
<organism evidence="2">
    <name type="scientific">Xanthomonas campestris pv. juglandis</name>
    <name type="common">Xanthomonas arboricola pv. juglandis</name>
    <dbReference type="NCBI Taxonomy" id="195709"/>
    <lineage>
        <taxon>Bacteria</taxon>
        <taxon>Pseudomonadati</taxon>
        <taxon>Pseudomonadota</taxon>
        <taxon>Gammaproteobacteria</taxon>
        <taxon>Lysobacterales</taxon>
        <taxon>Lysobacteraceae</taxon>
        <taxon>Xanthomonas</taxon>
    </lineage>
</organism>
<dbReference type="RefSeq" id="WP_016903351.1">
    <property type="nucleotide sequence ID" value="NZ_CP012251.1"/>
</dbReference>
<dbReference type="AlphaFoldDB" id="A0A2N7V747"/>
<evidence type="ECO:0000313" key="3">
    <source>
        <dbReference type="EMBL" id="CAD1795289.1"/>
    </source>
</evidence>
<name>A0A2N7V747_XANCJ</name>
<accession>A0A2N7V747</accession>
<reference evidence="2 4" key="1">
    <citation type="submission" date="2020-07" db="EMBL/GenBank/DDBJ databases">
        <authorList>
            <person name="Teixeira M."/>
        </authorList>
    </citation>
    <scope>NUCLEOTIDE SEQUENCE</scope>
    <source>
        <strain evidence="3">3</strain>
        <strain evidence="2">Xanthomonas arboricola pv. juglandis CPBF 427</strain>
    </source>
</reference>
<dbReference type="Pfam" id="PF14355">
    <property type="entry name" value="Abi_C"/>
    <property type="match status" value="1"/>
</dbReference>